<sequence>MDVRPMTVEEAVTLAFEPEAFGERFGLVLVDGWDEPGTLEPTVDALEGGVDPRWLTHLLVRDGEVVGMGGFTGPPVDGEVEVGYHVAPACRGSGIATAAVRSWVDRAGRAGLVRVLARTAPGPNASTTVLVRCGFVRDPAREREAATWWWVRALT</sequence>
<dbReference type="EMBL" id="JASVWF010000001">
    <property type="protein sequence ID" value="MDL5154379.1"/>
    <property type="molecule type" value="Genomic_DNA"/>
</dbReference>
<dbReference type="PANTHER" id="PTHR43441:SF6">
    <property type="entry name" value="N-ACETYLTRANSFERASE DOMAIN-CONTAINING PROTEIN"/>
    <property type="match status" value="1"/>
</dbReference>
<keyword evidence="3" id="KW-1185">Reference proteome</keyword>
<evidence type="ECO:0000313" key="3">
    <source>
        <dbReference type="Proteomes" id="UP001231924"/>
    </source>
</evidence>
<dbReference type="PANTHER" id="PTHR43441">
    <property type="entry name" value="RIBOSOMAL-PROTEIN-SERINE ACETYLTRANSFERASE"/>
    <property type="match status" value="1"/>
</dbReference>
<dbReference type="PROSITE" id="PS51186">
    <property type="entry name" value="GNAT"/>
    <property type="match status" value="1"/>
</dbReference>
<comment type="caution">
    <text evidence="2">The sequence shown here is derived from an EMBL/GenBank/DDBJ whole genome shotgun (WGS) entry which is preliminary data.</text>
</comment>
<protein>
    <submittedName>
        <fullName evidence="2">GNAT family N-acetyltransferase</fullName>
    </submittedName>
</protein>
<proteinExistence type="predicted"/>
<name>A0ABT7M2C4_9PSEU</name>
<dbReference type="SUPFAM" id="SSF55729">
    <property type="entry name" value="Acyl-CoA N-acyltransferases (Nat)"/>
    <property type="match status" value="1"/>
</dbReference>
<dbReference type="InterPro" id="IPR000182">
    <property type="entry name" value="GNAT_dom"/>
</dbReference>
<dbReference type="Pfam" id="PF13302">
    <property type="entry name" value="Acetyltransf_3"/>
    <property type="match status" value="1"/>
</dbReference>
<organism evidence="2 3">
    <name type="scientific">Actinomycetospora termitidis</name>
    <dbReference type="NCBI Taxonomy" id="3053470"/>
    <lineage>
        <taxon>Bacteria</taxon>
        <taxon>Bacillati</taxon>
        <taxon>Actinomycetota</taxon>
        <taxon>Actinomycetes</taxon>
        <taxon>Pseudonocardiales</taxon>
        <taxon>Pseudonocardiaceae</taxon>
        <taxon>Actinomycetospora</taxon>
    </lineage>
</organism>
<dbReference type="CDD" id="cd04301">
    <property type="entry name" value="NAT_SF"/>
    <property type="match status" value="1"/>
</dbReference>
<gene>
    <name evidence="2" type="ORF">QRT03_00260</name>
</gene>
<accession>A0ABT7M2C4</accession>
<evidence type="ECO:0000259" key="1">
    <source>
        <dbReference type="PROSITE" id="PS51186"/>
    </source>
</evidence>
<reference evidence="2 3" key="1">
    <citation type="submission" date="2023-06" db="EMBL/GenBank/DDBJ databases">
        <title>Actinomycetospora Odt1-22.</title>
        <authorList>
            <person name="Supong K."/>
        </authorList>
    </citation>
    <scope>NUCLEOTIDE SEQUENCE [LARGE SCALE GENOMIC DNA]</scope>
    <source>
        <strain evidence="2 3">Odt1-22</strain>
    </source>
</reference>
<evidence type="ECO:0000313" key="2">
    <source>
        <dbReference type="EMBL" id="MDL5154379.1"/>
    </source>
</evidence>
<dbReference type="RefSeq" id="WP_286050411.1">
    <property type="nucleotide sequence ID" value="NZ_JASVWF010000001.1"/>
</dbReference>
<dbReference type="Gene3D" id="3.40.630.30">
    <property type="match status" value="1"/>
</dbReference>
<dbReference type="InterPro" id="IPR051908">
    <property type="entry name" value="Ribosomal_N-acetyltransferase"/>
</dbReference>
<dbReference type="InterPro" id="IPR016181">
    <property type="entry name" value="Acyl_CoA_acyltransferase"/>
</dbReference>
<feature type="domain" description="N-acetyltransferase" evidence="1">
    <location>
        <begin position="1"/>
        <end position="155"/>
    </location>
</feature>
<dbReference type="Proteomes" id="UP001231924">
    <property type="component" value="Unassembled WGS sequence"/>
</dbReference>